<dbReference type="InterPro" id="IPR016169">
    <property type="entry name" value="FAD-bd_PCMH_sub2"/>
</dbReference>
<dbReference type="EC" id="1.2.7.4" evidence="5"/>
<evidence type="ECO:0000256" key="3">
    <source>
        <dbReference type="ARBA" id="ARBA00023002"/>
    </source>
</evidence>
<evidence type="ECO:0000313" key="5">
    <source>
        <dbReference type="EMBL" id="MBA8953598.1"/>
    </source>
</evidence>
<dbReference type="Gene3D" id="3.30.390.50">
    <property type="entry name" value="CO dehydrogenase flavoprotein, C-terminal domain"/>
    <property type="match status" value="1"/>
</dbReference>
<dbReference type="InterPro" id="IPR016166">
    <property type="entry name" value="FAD-bd_PCMH"/>
</dbReference>
<proteinExistence type="predicted"/>
<dbReference type="Pfam" id="PF00941">
    <property type="entry name" value="FAD_binding_5"/>
    <property type="match status" value="1"/>
</dbReference>
<dbReference type="SUPFAM" id="SSF55447">
    <property type="entry name" value="CO dehydrogenase flavoprotein C-terminal domain-like"/>
    <property type="match status" value="1"/>
</dbReference>
<dbReference type="PANTHER" id="PTHR42659">
    <property type="entry name" value="XANTHINE DEHYDROGENASE SUBUNIT C-RELATED"/>
    <property type="match status" value="1"/>
</dbReference>
<evidence type="ECO:0000256" key="2">
    <source>
        <dbReference type="ARBA" id="ARBA00022827"/>
    </source>
</evidence>
<dbReference type="InterPro" id="IPR002346">
    <property type="entry name" value="Mopterin_DH_FAD-bd"/>
</dbReference>
<name>A0A7W3LSN5_ACTNM</name>
<dbReference type="AlphaFoldDB" id="A0A7W3LSN5"/>
<dbReference type="Pfam" id="PF03450">
    <property type="entry name" value="CO_deh_flav_C"/>
    <property type="match status" value="1"/>
</dbReference>
<dbReference type="Gene3D" id="3.30.465.10">
    <property type="match status" value="1"/>
</dbReference>
<dbReference type="InterPro" id="IPR036318">
    <property type="entry name" value="FAD-bd_PCMH-like_sf"/>
</dbReference>
<dbReference type="PROSITE" id="PS51387">
    <property type="entry name" value="FAD_PCMH"/>
    <property type="match status" value="1"/>
</dbReference>
<feature type="domain" description="FAD-binding PCMH-type" evidence="4">
    <location>
        <begin position="1"/>
        <end position="182"/>
    </location>
</feature>
<dbReference type="Proteomes" id="UP000572680">
    <property type="component" value="Unassembled WGS sequence"/>
</dbReference>
<gene>
    <name evidence="5" type="ORF">HNR61_005251</name>
</gene>
<dbReference type="PANTHER" id="PTHR42659:SF2">
    <property type="entry name" value="XANTHINE DEHYDROGENASE SUBUNIT C-RELATED"/>
    <property type="match status" value="1"/>
</dbReference>
<keyword evidence="2" id="KW-0274">FAD</keyword>
<dbReference type="SMART" id="SM01092">
    <property type="entry name" value="CO_deh_flav_C"/>
    <property type="match status" value="1"/>
</dbReference>
<dbReference type="Gene3D" id="3.30.43.10">
    <property type="entry name" value="Uridine Diphospho-n-acetylenolpyruvylglucosamine Reductase, domain 2"/>
    <property type="match status" value="1"/>
</dbReference>
<dbReference type="GO" id="GO:0043885">
    <property type="term" value="F:anaerobic carbon-monoxide dehydrogenase activity"/>
    <property type="evidence" value="ECO:0007669"/>
    <property type="project" value="UniProtKB-EC"/>
</dbReference>
<evidence type="ECO:0000313" key="6">
    <source>
        <dbReference type="Proteomes" id="UP000572680"/>
    </source>
</evidence>
<dbReference type="InterPro" id="IPR016167">
    <property type="entry name" value="FAD-bd_PCMH_sub1"/>
</dbReference>
<dbReference type="SUPFAM" id="SSF56176">
    <property type="entry name" value="FAD-binding/transporter-associated domain-like"/>
    <property type="match status" value="1"/>
</dbReference>
<comment type="caution">
    <text evidence="5">The sequence shown here is derived from an EMBL/GenBank/DDBJ whole genome shotgun (WGS) entry which is preliminary data.</text>
</comment>
<organism evidence="5 6">
    <name type="scientific">Actinomadura namibiensis</name>
    <dbReference type="NCBI Taxonomy" id="182080"/>
    <lineage>
        <taxon>Bacteria</taxon>
        <taxon>Bacillati</taxon>
        <taxon>Actinomycetota</taxon>
        <taxon>Actinomycetes</taxon>
        <taxon>Streptosporangiales</taxon>
        <taxon>Thermomonosporaceae</taxon>
        <taxon>Actinomadura</taxon>
    </lineage>
</organism>
<evidence type="ECO:0000256" key="1">
    <source>
        <dbReference type="ARBA" id="ARBA00022630"/>
    </source>
</evidence>
<evidence type="ECO:0000259" key="4">
    <source>
        <dbReference type="PROSITE" id="PS51387"/>
    </source>
</evidence>
<dbReference type="InterPro" id="IPR005107">
    <property type="entry name" value="CO_DH_flav_C"/>
</dbReference>
<dbReference type="GO" id="GO:0071949">
    <property type="term" value="F:FAD binding"/>
    <property type="evidence" value="ECO:0007669"/>
    <property type="project" value="InterPro"/>
</dbReference>
<dbReference type="EMBL" id="JACJIA010000007">
    <property type="protein sequence ID" value="MBA8953598.1"/>
    <property type="molecule type" value="Genomic_DNA"/>
</dbReference>
<reference evidence="5 6" key="1">
    <citation type="submission" date="2020-08" db="EMBL/GenBank/DDBJ databases">
        <title>Genomic Encyclopedia of Type Strains, Phase IV (KMG-IV): sequencing the most valuable type-strain genomes for metagenomic binning, comparative biology and taxonomic classification.</title>
        <authorList>
            <person name="Goeker M."/>
        </authorList>
    </citation>
    <scope>NUCLEOTIDE SEQUENCE [LARGE SCALE GENOMIC DNA]</scope>
    <source>
        <strain evidence="5 6">DSM 44197</strain>
    </source>
</reference>
<accession>A0A7W3LSN5</accession>
<sequence length="287" mass="29643">MKPPPFGYHAPRTVGEALDALARGADDPDGGGTKVLAGGQSLIPMLNMRLAAPAALVDINGVTELDGLEATAEGVRVGALARHSRVERSAPAARVQPLLRRALRHVAHPVIRNRGTVVGSLVHADPAAELPAVLALLGGTVELASAAGRRTVRARDFFRGPLEPALEPGELAVAAFFPARPPGTGVAFAEFARRHGDYALAGVAALAAVDGRGEVASVRAAFLGVAGVPLVLDLTGPATTGRVAAAVRDRLDPEADLHASADYRRHLAGVLAERAVTEATTEAREDR</sequence>
<keyword evidence="6" id="KW-1185">Reference proteome</keyword>
<keyword evidence="1" id="KW-0285">Flavoprotein</keyword>
<dbReference type="InterPro" id="IPR051312">
    <property type="entry name" value="Diverse_Substr_Oxidored"/>
</dbReference>
<keyword evidence="3 5" id="KW-0560">Oxidoreductase</keyword>
<protein>
    <submittedName>
        <fullName evidence="5">Carbon-monoxide dehydrogenase medium subunit</fullName>
        <ecNumber evidence="5">1.2.7.4</ecNumber>
    </submittedName>
</protein>
<dbReference type="InterPro" id="IPR036683">
    <property type="entry name" value="CO_DH_flav_C_dom_sf"/>
</dbReference>
<dbReference type="RefSeq" id="WP_182845774.1">
    <property type="nucleotide sequence ID" value="NZ_JACJIA010000007.1"/>
</dbReference>